<reference evidence="2 3" key="1">
    <citation type="submission" date="2019-07" db="EMBL/GenBank/DDBJ databases">
        <title>Whole genome shotgun sequence of Adhaeribacter aerolatus NBRC 106133.</title>
        <authorList>
            <person name="Hosoyama A."/>
            <person name="Uohara A."/>
            <person name="Ohji S."/>
            <person name="Ichikawa N."/>
        </authorList>
    </citation>
    <scope>NUCLEOTIDE SEQUENCE [LARGE SCALE GENOMIC DNA]</scope>
    <source>
        <strain evidence="2 3">NBRC 106133</strain>
    </source>
</reference>
<sequence length="234" mass="27730">MILFSVFAQPVQAQENNPVLKKADSLFREHQYSQSFALYKKILEKEEKYSPQMLLKMAYAQEAQQNYTATIYYLHLYYDKRPSRAVLKKMEDLAQRQQYLGYEYSDLEFLQTQMQKYYYPILQGMLMLAVVILTIMFFIYRQKKILPGRTEQVLFLGYLLFIGFYINFFSFGRKGIIRQNDVAIMAAPAAGARWLATATQGHRINLKGERDIWYETEWNGQRAFIRKKNVLELP</sequence>
<keyword evidence="3" id="KW-1185">Reference proteome</keyword>
<dbReference type="AlphaFoldDB" id="A0A512AU92"/>
<evidence type="ECO:0000313" key="2">
    <source>
        <dbReference type="EMBL" id="GEO03281.1"/>
    </source>
</evidence>
<proteinExistence type="predicted"/>
<name>A0A512AU92_9BACT</name>
<gene>
    <name evidence="2" type="ORF">AAE02nite_09450</name>
</gene>
<evidence type="ECO:0008006" key="4">
    <source>
        <dbReference type="Google" id="ProtNLM"/>
    </source>
</evidence>
<dbReference type="Proteomes" id="UP000321532">
    <property type="component" value="Unassembled WGS sequence"/>
</dbReference>
<evidence type="ECO:0000313" key="3">
    <source>
        <dbReference type="Proteomes" id="UP000321532"/>
    </source>
</evidence>
<organism evidence="2 3">
    <name type="scientific">Adhaeribacter aerolatus</name>
    <dbReference type="NCBI Taxonomy" id="670289"/>
    <lineage>
        <taxon>Bacteria</taxon>
        <taxon>Pseudomonadati</taxon>
        <taxon>Bacteroidota</taxon>
        <taxon>Cytophagia</taxon>
        <taxon>Cytophagales</taxon>
        <taxon>Hymenobacteraceae</taxon>
        <taxon>Adhaeribacter</taxon>
    </lineage>
</organism>
<keyword evidence="1" id="KW-1133">Transmembrane helix</keyword>
<dbReference type="EMBL" id="BJYS01000004">
    <property type="protein sequence ID" value="GEO03281.1"/>
    <property type="molecule type" value="Genomic_DNA"/>
</dbReference>
<feature type="transmembrane region" description="Helical" evidence="1">
    <location>
        <begin position="152"/>
        <end position="171"/>
    </location>
</feature>
<accession>A0A512AU92</accession>
<feature type="transmembrane region" description="Helical" evidence="1">
    <location>
        <begin position="117"/>
        <end position="140"/>
    </location>
</feature>
<keyword evidence="1" id="KW-0812">Transmembrane</keyword>
<protein>
    <recommendedName>
        <fullName evidence="4">SH3b domain-containing protein</fullName>
    </recommendedName>
</protein>
<keyword evidence="1" id="KW-0472">Membrane</keyword>
<comment type="caution">
    <text evidence="2">The sequence shown here is derived from an EMBL/GenBank/DDBJ whole genome shotgun (WGS) entry which is preliminary data.</text>
</comment>
<evidence type="ECO:0000256" key="1">
    <source>
        <dbReference type="SAM" id="Phobius"/>
    </source>
</evidence>